<dbReference type="InterPro" id="IPR006597">
    <property type="entry name" value="Sel1-like"/>
</dbReference>
<reference evidence="1" key="1">
    <citation type="submission" date="2018-05" db="EMBL/GenBank/DDBJ databases">
        <authorList>
            <person name="Lanie J.A."/>
            <person name="Ng W.-L."/>
            <person name="Kazmierczak K.M."/>
            <person name="Andrzejewski T.M."/>
            <person name="Davidsen T.M."/>
            <person name="Wayne K.J."/>
            <person name="Tettelin H."/>
            <person name="Glass J.I."/>
            <person name="Rusch D."/>
            <person name="Podicherti R."/>
            <person name="Tsui H.-C.T."/>
            <person name="Winkler M.E."/>
        </authorList>
    </citation>
    <scope>NUCLEOTIDE SEQUENCE</scope>
    <source>
        <strain evidence="1">KNB</strain>
    </source>
</reference>
<dbReference type="PANTHER" id="PTHR11102">
    <property type="entry name" value="SEL-1-LIKE PROTEIN"/>
    <property type="match status" value="1"/>
</dbReference>
<accession>A0A2X0SP97</accession>
<dbReference type="Pfam" id="PF08238">
    <property type="entry name" value="Sel1"/>
    <property type="match status" value="3"/>
</dbReference>
<dbReference type="EMBL" id="LS423452">
    <property type="protein sequence ID" value="SPS06745.1"/>
    <property type="molecule type" value="Genomic_DNA"/>
</dbReference>
<gene>
    <name evidence="1" type="ORF">NITFAB_2338</name>
</gene>
<dbReference type="Gene3D" id="1.25.40.10">
    <property type="entry name" value="Tetratricopeptide repeat domain"/>
    <property type="match status" value="1"/>
</dbReference>
<dbReference type="AlphaFoldDB" id="A0A2X0SP97"/>
<evidence type="ECO:0000313" key="1">
    <source>
        <dbReference type="EMBL" id="SPS06745.1"/>
    </source>
</evidence>
<dbReference type="SUPFAM" id="SSF81901">
    <property type="entry name" value="HCP-like"/>
    <property type="match status" value="1"/>
</dbReference>
<evidence type="ECO:0008006" key="2">
    <source>
        <dbReference type="Google" id="ProtNLM"/>
    </source>
</evidence>
<sequence>MSESKDFQEGLKFFLNKDYTSAEKYFRKAAEEGDPEAQFCLGDMYNHGYGVNKNERKALALFRKSAEQRFAPSQINLGIMYSQGQGVEQDLVEAYKWLHIAGRAVDEEGAELAVDEEGRDLLSVVEEHMTEGQIEEAMRRSSAWMRAKQLM</sequence>
<dbReference type="PANTHER" id="PTHR11102:SF160">
    <property type="entry name" value="ERAD-ASSOCIATED E3 UBIQUITIN-PROTEIN LIGASE COMPONENT HRD3"/>
    <property type="match status" value="1"/>
</dbReference>
<protein>
    <recommendedName>
        <fullName evidence="2">Sel1 domain protein repeat-containing protein</fullName>
    </recommendedName>
</protein>
<name>A0A2X0SP97_9PROT</name>
<dbReference type="InterPro" id="IPR050767">
    <property type="entry name" value="Sel1_AlgK"/>
</dbReference>
<organism evidence="1">
    <name type="scientific">Candidatus Nitrotoga fabula</name>
    <dbReference type="NCBI Taxonomy" id="2182327"/>
    <lineage>
        <taxon>Bacteria</taxon>
        <taxon>Pseudomonadati</taxon>
        <taxon>Pseudomonadota</taxon>
        <taxon>Betaproteobacteria</taxon>
        <taxon>Nitrosomonadales</taxon>
        <taxon>Gallionellaceae</taxon>
        <taxon>Candidatus Nitrotoga</taxon>
    </lineage>
</organism>
<dbReference type="SMART" id="SM00671">
    <property type="entry name" value="SEL1"/>
    <property type="match status" value="3"/>
</dbReference>
<dbReference type="InterPro" id="IPR011990">
    <property type="entry name" value="TPR-like_helical_dom_sf"/>
</dbReference>
<proteinExistence type="predicted"/>